<dbReference type="FunFam" id="1.20.1250.20:FF:000134">
    <property type="entry name" value="MFS sugar transporter protein"/>
    <property type="match status" value="1"/>
</dbReference>
<dbReference type="OrthoDB" id="6612291at2759"/>
<evidence type="ECO:0000256" key="7">
    <source>
        <dbReference type="RuleBase" id="RU003346"/>
    </source>
</evidence>
<feature type="transmembrane region" description="Helical" evidence="9">
    <location>
        <begin position="307"/>
        <end position="326"/>
    </location>
</feature>
<feature type="transmembrane region" description="Helical" evidence="9">
    <location>
        <begin position="60"/>
        <end position="83"/>
    </location>
</feature>
<dbReference type="Pfam" id="PF00083">
    <property type="entry name" value="Sugar_tr"/>
    <property type="match status" value="1"/>
</dbReference>
<dbReference type="NCBIfam" id="TIGR00879">
    <property type="entry name" value="SP"/>
    <property type="match status" value="1"/>
</dbReference>
<feature type="region of interest" description="Disordered" evidence="8">
    <location>
        <begin position="507"/>
        <end position="533"/>
    </location>
</feature>
<dbReference type="VEuPathDB" id="FungiDB:Z517_10022"/>
<feature type="transmembrane region" description="Helical" evidence="9">
    <location>
        <begin position="338"/>
        <end position="361"/>
    </location>
</feature>
<feature type="transmembrane region" description="Helical" evidence="9">
    <location>
        <begin position="90"/>
        <end position="114"/>
    </location>
</feature>
<dbReference type="InterPro" id="IPR003663">
    <property type="entry name" value="Sugar/inositol_transpt"/>
</dbReference>
<feature type="transmembrane region" description="Helical" evidence="9">
    <location>
        <begin position="439"/>
        <end position="458"/>
    </location>
</feature>
<gene>
    <name evidence="11" type="ORF">Z517_10022</name>
</gene>
<evidence type="ECO:0000313" key="11">
    <source>
        <dbReference type="EMBL" id="KIW77576.1"/>
    </source>
</evidence>
<keyword evidence="5 9" id="KW-1133">Transmembrane helix</keyword>
<feature type="domain" description="Major facilitator superfamily (MFS) profile" evidence="10">
    <location>
        <begin position="17"/>
        <end position="462"/>
    </location>
</feature>
<evidence type="ECO:0000256" key="9">
    <source>
        <dbReference type="SAM" id="Phobius"/>
    </source>
</evidence>
<keyword evidence="12" id="KW-1185">Reference proteome</keyword>
<feature type="transmembrane region" description="Helical" evidence="9">
    <location>
        <begin position="149"/>
        <end position="173"/>
    </location>
</feature>
<feature type="transmembrane region" description="Helical" evidence="9">
    <location>
        <begin position="179"/>
        <end position="197"/>
    </location>
</feature>
<feature type="transmembrane region" description="Helical" evidence="9">
    <location>
        <begin position="120"/>
        <end position="137"/>
    </location>
</feature>
<evidence type="ECO:0000256" key="6">
    <source>
        <dbReference type="ARBA" id="ARBA00023136"/>
    </source>
</evidence>
<name>A0A0D2DIV4_9EURO</name>
<keyword evidence="6 9" id="KW-0472">Membrane</keyword>
<dbReference type="PROSITE" id="PS00217">
    <property type="entry name" value="SUGAR_TRANSPORT_2"/>
    <property type="match status" value="1"/>
</dbReference>
<dbReference type="RefSeq" id="XP_013281384.1">
    <property type="nucleotide sequence ID" value="XM_013425930.1"/>
</dbReference>
<dbReference type="GO" id="GO:0005351">
    <property type="term" value="F:carbohydrate:proton symporter activity"/>
    <property type="evidence" value="ECO:0007669"/>
    <property type="project" value="TreeGrafter"/>
</dbReference>
<dbReference type="AlphaFoldDB" id="A0A0D2DIV4"/>
<dbReference type="Gene3D" id="1.20.1250.20">
    <property type="entry name" value="MFS general substrate transporter like domains"/>
    <property type="match status" value="1"/>
</dbReference>
<dbReference type="InterPro" id="IPR020846">
    <property type="entry name" value="MFS_dom"/>
</dbReference>
<keyword evidence="3 7" id="KW-0813">Transport</keyword>
<dbReference type="PANTHER" id="PTHR48022:SF11">
    <property type="entry name" value="MONOSACCHARIDE TRANSPORTER (HXT8), PUTATIVE (AFU_ORTHOLOGUE AFUA_2G08120)-RELATED"/>
    <property type="match status" value="1"/>
</dbReference>
<evidence type="ECO:0000256" key="5">
    <source>
        <dbReference type="ARBA" id="ARBA00022989"/>
    </source>
</evidence>
<comment type="similarity">
    <text evidence="2 7">Belongs to the major facilitator superfamily. Sugar transporter (TC 2.A.1.1) family.</text>
</comment>
<evidence type="ECO:0000256" key="3">
    <source>
        <dbReference type="ARBA" id="ARBA00022448"/>
    </source>
</evidence>
<dbReference type="PANTHER" id="PTHR48022">
    <property type="entry name" value="PLASTIDIC GLUCOSE TRANSPORTER 4"/>
    <property type="match status" value="1"/>
</dbReference>
<keyword evidence="4 9" id="KW-0812">Transmembrane</keyword>
<sequence>MTASDHRAKATRYNFAVAFYVALGSFTYGFNSAIIGSVIGMPSFYAYFDFVATSSYGGSIIGACNGLYAGAGVLGCWAVFWFADKFGRKVAIQVIAAICIVSAAIQAGSVHIAMFLVGRFLNGFGVGMINCAIPTYISEISPAAQRGLVVGSHGFIICCSYGAAGWAGFGIYYEDNPAIQWRLLVALQIVAPLLLLLGSPLIPESPRWLIENGRSQEGLDILVRLHKNKHDVHDIGAREEFVQIQRQLFLERSNRVPGLFKMFTIPSYRKRLFYGFFLQAMCQSTGVLVISNYMVTTLNNLGLSGSTPLLILAVYNSWAAILNYINALILDRFGRIRIVTTAVIGAIICVCIVTALVAHYGGPSNTNKAGSGAAVAFIFLFVTCYGLGVDVTSYVYCAEIFPTHMRTRGVGFSVSGLFLMTTVYTTAAGPAFNNIGWKFYLVFIIVTSLMVPWVILYFPETKGLSLEEIGVLFGDEVALDLTHLSEEERAEFDRSIADHLPVGYNELEKGGSVKNENVQQIDDVGDEAENKQK</sequence>
<evidence type="ECO:0000256" key="1">
    <source>
        <dbReference type="ARBA" id="ARBA00004141"/>
    </source>
</evidence>
<reference evidence="11 12" key="1">
    <citation type="submission" date="2015-01" db="EMBL/GenBank/DDBJ databases">
        <title>The Genome Sequence of Fonsecaea pedrosoi CBS 271.37.</title>
        <authorList>
            <consortium name="The Broad Institute Genomics Platform"/>
            <person name="Cuomo C."/>
            <person name="de Hoog S."/>
            <person name="Gorbushina A."/>
            <person name="Stielow B."/>
            <person name="Teixiera M."/>
            <person name="Abouelleil A."/>
            <person name="Chapman S.B."/>
            <person name="Priest M."/>
            <person name="Young S.K."/>
            <person name="Wortman J."/>
            <person name="Nusbaum C."/>
            <person name="Birren B."/>
        </authorList>
    </citation>
    <scope>NUCLEOTIDE SEQUENCE [LARGE SCALE GENOMIC DNA]</scope>
    <source>
        <strain evidence="11 12">CBS 271.37</strain>
    </source>
</reference>
<dbReference type="GeneID" id="25309512"/>
<proteinExistence type="inferred from homology"/>
<dbReference type="InterPro" id="IPR050360">
    <property type="entry name" value="MFS_Sugar_Transporters"/>
</dbReference>
<dbReference type="EMBL" id="KN846974">
    <property type="protein sequence ID" value="KIW77576.1"/>
    <property type="molecule type" value="Genomic_DNA"/>
</dbReference>
<evidence type="ECO:0000256" key="8">
    <source>
        <dbReference type="SAM" id="MobiDB-lite"/>
    </source>
</evidence>
<comment type="subcellular location">
    <subcellularLocation>
        <location evidence="1">Membrane</location>
        <topology evidence="1">Multi-pass membrane protein</topology>
    </subcellularLocation>
</comment>
<evidence type="ECO:0000256" key="2">
    <source>
        <dbReference type="ARBA" id="ARBA00010992"/>
    </source>
</evidence>
<dbReference type="PROSITE" id="PS50850">
    <property type="entry name" value="MFS"/>
    <property type="match status" value="1"/>
</dbReference>
<evidence type="ECO:0000256" key="4">
    <source>
        <dbReference type="ARBA" id="ARBA00022692"/>
    </source>
</evidence>
<feature type="transmembrane region" description="Helical" evidence="9">
    <location>
        <begin position="373"/>
        <end position="397"/>
    </location>
</feature>
<dbReference type="SUPFAM" id="SSF103473">
    <property type="entry name" value="MFS general substrate transporter"/>
    <property type="match status" value="1"/>
</dbReference>
<evidence type="ECO:0000259" key="10">
    <source>
        <dbReference type="PROSITE" id="PS50850"/>
    </source>
</evidence>
<dbReference type="Proteomes" id="UP000053029">
    <property type="component" value="Unassembled WGS sequence"/>
</dbReference>
<feature type="transmembrane region" description="Helical" evidence="9">
    <location>
        <begin position="409"/>
        <end position="427"/>
    </location>
</feature>
<evidence type="ECO:0000313" key="12">
    <source>
        <dbReference type="Proteomes" id="UP000053029"/>
    </source>
</evidence>
<protein>
    <recommendedName>
        <fullName evidence="10">Major facilitator superfamily (MFS) profile domain-containing protein</fullName>
    </recommendedName>
</protein>
<dbReference type="PRINTS" id="PR00171">
    <property type="entry name" value="SUGRTRNSPORT"/>
</dbReference>
<dbReference type="InterPro" id="IPR005829">
    <property type="entry name" value="Sugar_transporter_CS"/>
</dbReference>
<feature type="transmembrane region" description="Helical" evidence="9">
    <location>
        <begin position="12"/>
        <end position="40"/>
    </location>
</feature>
<dbReference type="HOGENOM" id="CLU_001265_30_13_1"/>
<feature type="transmembrane region" description="Helical" evidence="9">
    <location>
        <begin position="272"/>
        <end position="295"/>
    </location>
</feature>
<dbReference type="GO" id="GO:0016020">
    <property type="term" value="C:membrane"/>
    <property type="evidence" value="ECO:0007669"/>
    <property type="project" value="UniProtKB-SubCell"/>
</dbReference>
<dbReference type="InterPro" id="IPR036259">
    <property type="entry name" value="MFS_trans_sf"/>
</dbReference>
<accession>A0A0D2DIV4</accession>
<organism evidence="11 12">
    <name type="scientific">Fonsecaea pedrosoi CBS 271.37</name>
    <dbReference type="NCBI Taxonomy" id="1442368"/>
    <lineage>
        <taxon>Eukaryota</taxon>
        <taxon>Fungi</taxon>
        <taxon>Dikarya</taxon>
        <taxon>Ascomycota</taxon>
        <taxon>Pezizomycotina</taxon>
        <taxon>Eurotiomycetes</taxon>
        <taxon>Chaetothyriomycetidae</taxon>
        <taxon>Chaetothyriales</taxon>
        <taxon>Herpotrichiellaceae</taxon>
        <taxon>Fonsecaea</taxon>
    </lineage>
</organism>
<dbReference type="InterPro" id="IPR005828">
    <property type="entry name" value="MFS_sugar_transport-like"/>
</dbReference>
<dbReference type="PROSITE" id="PS00216">
    <property type="entry name" value="SUGAR_TRANSPORT_1"/>
    <property type="match status" value="1"/>
</dbReference>